<dbReference type="EMBL" id="LN831302">
    <property type="protein sequence ID" value="CQH47744.1"/>
    <property type="molecule type" value="Genomic_DNA"/>
</dbReference>
<gene>
    <name evidence="9" type="primary">nucS1</name>
    <name evidence="9" type="ORF">HHUB_1351</name>
</gene>
<dbReference type="InterPro" id="IPR002793">
    <property type="entry name" value="Endonuclease_NucS"/>
</dbReference>
<keyword evidence="3 9" id="KW-0255">Endonuclease</keyword>
<evidence type="ECO:0000259" key="8">
    <source>
        <dbReference type="Pfam" id="PF21003"/>
    </source>
</evidence>
<dbReference type="PANTHER" id="PTHR38814">
    <property type="entry name" value="ENDONUCLEASE NUCS"/>
    <property type="match status" value="1"/>
</dbReference>
<dbReference type="AlphaFoldDB" id="A0A0U5CVQ7"/>
<accession>A0A0U5CVQ7</accession>
<dbReference type="InterPro" id="IPR048301">
    <property type="entry name" value="NucS_C"/>
</dbReference>
<dbReference type="Pfam" id="PF21003">
    <property type="entry name" value="NucS_N"/>
    <property type="match status" value="1"/>
</dbReference>
<reference evidence="10" key="1">
    <citation type="journal article" date="2016" name="Environ. Microbiol.">
        <title>The complete genome of a viable archaeum isolated from 123-million-year-old rock salt.</title>
        <authorList>
            <person name="Jaakkola S.T."/>
            <person name="Pfeiffer F."/>
            <person name="Ravantti J.J."/>
            <person name="Guo Q."/>
            <person name="Liu Y."/>
            <person name="Chen X."/>
            <person name="Ma H."/>
            <person name="Yang C."/>
            <person name="Oksanen H.M."/>
            <person name="Bamford D.H."/>
        </authorList>
    </citation>
    <scope>NUCLEOTIDE SEQUENCE</scope>
    <source>
        <strain evidence="10">JI20-1</strain>
    </source>
</reference>
<evidence type="ECO:0000313" key="9">
    <source>
        <dbReference type="EMBL" id="CQH47744.1"/>
    </source>
</evidence>
<dbReference type="InterPro" id="IPR011856">
    <property type="entry name" value="tRNA_endonuc-like_dom_sf"/>
</dbReference>
<dbReference type="EC" id="3.1.-.-" evidence="9"/>
<feature type="domain" description="Endonuclease NucS N-terminal PH-like" evidence="8">
    <location>
        <begin position="29"/>
        <end position="118"/>
    </location>
</feature>
<dbReference type="OrthoDB" id="15177at2157"/>
<dbReference type="Gene3D" id="3.40.1350.10">
    <property type="match status" value="1"/>
</dbReference>
<dbReference type="InterPro" id="IPR048302">
    <property type="entry name" value="NucS_N"/>
</dbReference>
<evidence type="ECO:0000256" key="4">
    <source>
        <dbReference type="ARBA" id="ARBA00022801"/>
    </source>
</evidence>
<keyword evidence="10" id="KW-1185">Reference proteome</keyword>
<evidence type="ECO:0000256" key="5">
    <source>
        <dbReference type="ARBA" id="ARBA00023125"/>
    </source>
</evidence>
<dbReference type="RefSeq" id="WP_059055608.1">
    <property type="nucleotide sequence ID" value="NZ_CEML01000002.1"/>
</dbReference>
<dbReference type="PANTHER" id="PTHR38814:SF1">
    <property type="entry name" value="ENDONUCLEASE NUCS"/>
    <property type="match status" value="1"/>
</dbReference>
<dbReference type="GeneID" id="91108825"/>
<keyword evidence="4 9" id="KW-0378">Hydrolase</keyword>
<dbReference type="NCBIfam" id="NF003270">
    <property type="entry name" value="PRK04247.1"/>
    <property type="match status" value="1"/>
</dbReference>
<dbReference type="InterPro" id="IPR049173">
    <property type="entry name" value="NucS_N_sf"/>
</dbReference>
<organism evidence="9 10">
    <name type="scientific">Halobacterium hubeiense</name>
    <dbReference type="NCBI Taxonomy" id="1407499"/>
    <lineage>
        <taxon>Archaea</taxon>
        <taxon>Methanobacteriati</taxon>
        <taxon>Methanobacteriota</taxon>
        <taxon>Stenosarchaea group</taxon>
        <taxon>Halobacteria</taxon>
        <taxon>Halobacteriales</taxon>
        <taxon>Halobacteriaceae</taxon>
        <taxon>Halobacterium</taxon>
    </lineage>
</organism>
<dbReference type="GO" id="GO:0003677">
    <property type="term" value="F:DNA binding"/>
    <property type="evidence" value="ECO:0007669"/>
    <property type="project" value="UniProtKB-KW"/>
</dbReference>
<dbReference type="GO" id="GO:0004519">
    <property type="term" value="F:endonuclease activity"/>
    <property type="evidence" value="ECO:0007669"/>
    <property type="project" value="UniProtKB-KW"/>
</dbReference>
<keyword evidence="1" id="KW-0963">Cytoplasm</keyword>
<name>A0A0U5CVQ7_9EURY</name>
<dbReference type="Gene3D" id="2.70.180.20">
    <property type="match status" value="1"/>
</dbReference>
<keyword evidence="2" id="KW-0540">Nuclease</keyword>
<evidence type="ECO:0000256" key="6">
    <source>
        <dbReference type="SAM" id="MobiDB-lite"/>
    </source>
</evidence>
<evidence type="ECO:0000259" key="7">
    <source>
        <dbReference type="Pfam" id="PF01939"/>
    </source>
</evidence>
<feature type="domain" description="Endonuclease NucS C-terminal" evidence="7">
    <location>
        <begin position="127"/>
        <end position="232"/>
    </location>
</feature>
<feature type="region of interest" description="Disordered" evidence="6">
    <location>
        <begin position="143"/>
        <end position="162"/>
    </location>
</feature>
<evidence type="ECO:0000313" key="10">
    <source>
        <dbReference type="Proteomes" id="UP000066737"/>
    </source>
</evidence>
<evidence type="ECO:0000256" key="1">
    <source>
        <dbReference type="ARBA" id="ARBA00022490"/>
    </source>
</evidence>
<evidence type="ECO:0000256" key="3">
    <source>
        <dbReference type="ARBA" id="ARBA00022759"/>
    </source>
</evidence>
<sequence length="233" mass="24440">MTRALSAPDADRAAAFAADARGDGLAVSLVGECATEFEGRAERSLPAGVRSVLWKPDDTVLVHGATGRDPDAWATGGSVAVEATDGRLELRCGDGDAADALTVRFDSVQHAAAFDPADADAEVSGTESDLKERVLADPDLVEPGFQPRSTERETPAGPVDVYGRGRDGAVVAVELKARRVGPAAASQLERYVNALRRDLHADADVRGVLVAPEITEKARRLLAENGLSFSPVE</sequence>
<dbReference type="GO" id="GO:0016787">
    <property type="term" value="F:hydrolase activity"/>
    <property type="evidence" value="ECO:0007669"/>
    <property type="project" value="UniProtKB-KW"/>
</dbReference>
<evidence type="ECO:0000256" key="2">
    <source>
        <dbReference type="ARBA" id="ARBA00022722"/>
    </source>
</evidence>
<protein>
    <submittedName>
        <fullName evidence="9">Endonuclease NucS</fullName>
        <ecNumber evidence="9">3.1.-.-</ecNumber>
    </submittedName>
</protein>
<proteinExistence type="predicted"/>
<dbReference type="KEGG" id="hhb:Hhub_1351"/>
<dbReference type="CDD" id="cd22341">
    <property type="entry name" value="NucS-like"/>
    <property type="match status" value="1"/>
</dbReference>
<dbReference type="Pfam" id="PF01939">
    <property type="entry name" value="NucS_C"/>
    <property type="match status" value="1"/>
</dbReference>
<keyword evidence="5" id="KW-0238">DNA-binding</keyword>
<dbReference type="Proteomes" id="UP000066737">
    <property type="component" value="Chromosome I"/>
</dbReference>